<name>A0A0B5AX95_9BACL</name>
<dbReference type="KEGG" id="jeo:JMA_39890"/>
<dbReference type="AlphaFoldDB" id="A0A0B5AX95"/>
<gene>
    <name evidence="1" type="ORF">JMA_39890</name>
</gene>
<dbReference type="BioCyc" id="JESP1508404:G14D9-13273-MONOMER"/>
<protein>
    <submittedName>
        <fullName evidence="1">Uncharacterized protein</fullName>
    </submittedName>
</protein>
<dbReference type="EMBL" id="CP009417">
    <property type="protein sequence ID" value="AJD93307.1"/>
    <property type="molecule type" value="Genomic_DNA"/>
</dbReference>
<evidence type="ECO:0000313" key="1">
    <source>
        <dbReference type="EMBL" id="AJD93307.1"/>
    </source>
</evidence>
<organism evidence="1 2">
    <name type="scientific">Jeotgalibacillus malaysiensis</name>
    <dbReference type="NCBI Taxonomy" id="1508404"/>
    <lineage>
        <taxon>Bacteria</taxon>
        <taxon>Bacillati</taxon>
        <taxon>Bacillota</taxon>
        <taxon>Bacilli</taxon>
        <taxon>Bacillales</taxon>
        <taxon>Caryophanaceae</taxon>
        <taxon>Jeotgalibacillus</taxon>
    </lineage>
</organism>
<reference evidence="1 2" key="1">
    <citation type="submission" date="2014-08" db="EMBL/GenBank/DDBJ databases">
        <title>Complete genome of a marine bacteria Jeotgalibacillus malaysiensis.</title>
        <authorList>
            <person name="Yaakop A.S."/>
            <person name="Chan K.-G."/>
            <person name="Goh K.M."/>
        </authorList>
    </citation>
    <scope>NUCLEOTIDE SEQUENCE [LARGE SCALE GENOMIC DNA]</scope>
    <source>
        <strain evidence="1 2">D5</strain>
        <plasmid evidence="2">Plasmid</plasmid>
    </source>
</reference>
<proteinExistence type="predicted"/>
<keyword evidence="1" id="KW-0614">Plasmid</keyword>
<keyword evidence="2" id="KW-1185">Reference proteome</keyword>
<geneLocation type="plasmid" evidence="2"/>
<evidence type="ECO:0000313" key="2">
    <source>
        <dbReference type="Proteomes" id="UP000031449"/>
    </source>
</evidence>
<accession>A0A0B5AX95</accession>
<sequence length="186" mass="21093">MESSLFISKGEWKTDLHVDEFAGCGIKLEIKVGTDWAKLMTGHVDAMSQYVIRDSAGRVTPLGELLPVKPYVMKELAQAIDHIITEQGGDADTLYQLAVGARGVEGLKDHAEKVALHMNLQTMDYSSGLFGDIFFTDYSWENDLWFICWHLESPHLNAKFLSELHRFVNNLLDEIENDDEILDYLN</sequence>
<dbReference type="Proteomes" id="UP000031449">
    <property type="component" value="Plasmid unnamed"/>
</dbReference>
<dbReference type="HOGENOM" id="CLU_1452633_0_0_9"/>